<accession>A0ACB8G856</accession>
<name>A0ACB8G856_9SAUR</name>
<evidence type="ECO:0000313" key="2">
    <source>
        <dbReference type="Proteomes" id="UP000827872"/>
    </source>
</evidence>
<dbReference type="Proteomes" id="UP000827872">
    <property type="component" value="Linkage Group LG01"/>
</dbReference>
<gene>
    <name evidence="1" type="ORF">K3G42_008234</name>
</gene>
<proteinExistence type="predicted"/>
<sequence>MLILLACDAPCSTTSPVTCSCILGVTGQEGPGGPQREDGHRRVVIHKTDAEEAEEVPPEKPEDVGAAEGSELLGEVPLMQAKKSKPGEPDSGSEASLVEADFESVDNSSLLSEANFPAASQEGPPLLPLEGRAPSPGAEIRQRSVCSSS</sequence>
<evidence type="ECO:0000313" key="1">
    <source>
        <dbReference type="EMBL" id="KAH8015761.1"/>
    </source>
</evidence>
<organism evidence="1 2">
    <name type="scientific">Sphaerodactylus townsendi</name>
    <dbReference type="NCBI Taxonomy" id="933632"/>
    <lineage>
        <taxon>Eukaryota</taxon>
        <taxon>Metazoa</taxon>
        <taxon>Chordata</taxon>
        <taxon>Craniata</taxon>
        <taxon>Vertebrata</taxon>
        <taxon>Euteleostomi</taxon>
        <taxon>Lepidosauria</taxon>
        <taxon>Squamata</taxon>
        <taxon>Bifurcata</taxon>
        <taxon>Gekkota</taxon>
        <taxon>Sphaerodactylidae</taxon>
        <taxon>Sphaerodactylus</taxon>
    </lineage>
</organism>
<keyword evidence="2" id="KW-1185">Reference proteome</keyword>
<comment type="caution">
    <text evidence="1">The sequence shown here is derived from an EMBL/GenBank/DDBJ whole genome shotgun (WGS) entry which is preliminary data.</text>
</comment>
<reference evidence="1" key="1">
    <citation type="submission" date="2021-08" db="EMBL/GenBank/DDBJ databases">
        <title>The first chromosome-level gecko genome reveals the dynamic sex chromosomes of Neotropical dwarf geckos (Sphaerodactylidae: Sphaerodactylus).</title>
        <authorList>
            <person name="Pinto B.J."/>
            <person name="Keating S.E."/>
            <person name="Gamble T."/>
        </authorList>
    </citation>
    <scope>NUCLEOTIDE SEQUENCE</scope>
    <source>
        <strain evidence="1">TG3544</strain>
    </source>
</reference>
<protein>
    <submittedName>
        <fullName evidence="1">Uncharacterized protein</fullName>
    </submittedName>
</protein>
<dbReference type="EMBL" id="CM037614">
    <property type="protein sequence ID" value="KAH8015761.1"/>
    <property type="molecule type" value="Genomic_DNA"/>
</dbReference>